<evidence type="ECO:0000313" key="1">
    <source>
        <dbReference type="EMBL" id="EUA86330.1"/>
    </source>
</evidence>
<gene>
    <name evidence="1" type="ORF">I551_7233</name>
</gene>
<accession>A0ABP3A482</accession>
<evidence type="ECO:0000313" key="2">
    <source>
        <dbReference type="Proteomes" id="UP000020681"/>
    </source>
</evidence>
<name>A0ABP3A482_MYCUL</name>
<dbReference type="EMBL" id="JAOL01000176">
    <property type="protein sequence ID" value="EUA86330.1"/>
    <property type="molecule type" value="Genomic_DNA"/>
</dbReference>
<reference evidence="1 2" key="1">
    <citation type="submission" date="2014-01" db="EMBL/GenBank/DDBJ databases">
        <authorList>
            <person name="Dobos K."/>
            <person name="Lenaerts A."/>
            <person name="Ordway D."/>
            <person name="DeGroote M.A."/>
            <person name="Parker T."/>
            <person name="Sizemore C."/>
            <person name="Tallon L.J."/>
            <person name="Sadzewicz L.K."/>
            <person name="Sengamalay N."/>
            <person name="Fraser C.M."/>
            <person name="Hine E."/>
            <person name="Shefchek K.A."/>
            <person name="Das S.P."/>
            <person name="Tettelin H."/>
        </authorList>
    </citation>
    <scope>NUCLEOTIDE SEQUENCE [LARGE SCALE GENOMIC DNA]</scope>
    <source>
        <strain evidence="1 2">Harvey</strain>
    </source>
</reference>
<keyword evidence="2" id="KW-1185">Reference proteome</keyword>
<sequence>MEGKTMLSLRWGGIGGRGWSYVVYNVGYRLLSLQLSCGPLAVCAVPFVVKHV</sequence>
<organism evidence="1 2">
    <name type="scientific">Mycobacterium ulcerans str. Harvey</name>
    <dbReference type="NCBI Taxonomy" id="1299332"/>
    <lineage>
        <taxon>Bacteria</taxon>
        <taxon>Bacillati</taxon>
        <taxon>Actinomycetota</taxon>
        <taxon>Actinomycetes</taxon>
        <taxon>Mycobacteriales</taxon>
        <taxon>Mycobacteriaceae</taxon>
        <taxon>Mycobacterium</taxon>
        <taxon>Mycobacterium ulcerans group</taxon>
    </lineage>
</organism>
<comment type="caution">
    <text evidence="1">The sequence shown here is derived from an EMBL/GenBank/DDBJ whole genome shotgun (WGS) entry which is preliminary data.</text>
</comment>
<protein>
    <submittedName>
        <fullName evidence="1">Uncharacterized protein</fullName>
    </submittedName>
</protein>
<proteinExistence type="predicted"/>
<dbReference type="Proteomes" id="UP000020681">
    <property type="component" value="Unassembled WGS sequence"/>
</dbReference>